<name>A0A239MME9_9ACTN</name>
<keyword evidence="1" id="KW-0472">Membrane</keyword>
<proteinExistence type="predicted"/>
<dbReference type="EMBL" id="FZOD01000043">
    <property type="protein sequence ID" value="SNT43906.1"/>
    <property type="molecule type" value="Genomic_DNA"/>
</dbReference>
<accession>A0A239MME9</accession>
<evidence type="ECO:0000313" key="3">
    <source>
        <dbReference type="Proteomes" id="UP000198282"/>
    </source>
</evidence>
<protein>
    <submittedName>
        <fullName evidence="2">Uncharacterized protein</fullName>
    </submittedName>
</protein>
<dbReference type="AlphaFoldDB" id="A0A239MME9"/>
<gene>
    <name evidence="2" type="ORF">SAMN05216276_104322</name>
</gene>
<feature type="transmembrane region" description="Helical" evidence="1">
    <location>
        <begin position="51"/>
        <end position="72"/>
    </location>
</feature>
<dbReference type="Proteomes" id="UP000198282">
    <property type="component" value="Unassembled WGS sequence"/>
</dbReference>
<evidence type="ECO:0000256" key="1">
    <source>
        <dbReference type="SAM" id="Phobius"/>
    </source>
</evidence>
<evidence type="ECO:0000313" key="2">
    <source>
        <dbReference type="EMBL" id="SNT43906.1"/>
    </source>
</evidence>
<organism evidence="2 3">
    <name type="scientific">Streptosporangium subroseum</name>
    <dbReference type="NCBI Taxonomy" id="106412"/>
    <lineage>
        <taxon>Bacteria</taxon>
        <taxon>Bacillati</taxon>
        <taxon>Actinomycetota</taxon>
        <taxon>Actinomycetes</taxon>
        <taxon>Streptosporangiales</taxon>
        <taxon>Streptosporangiaceae</taxon>
        <taxon>Streptosporangium</taxon>
    </lineage>
</organism>
<keyword evidence="3" id="KW-1185">Reference proteome</keyword>
<keyword evidence="1" id="KW-1133">Transmembrane helix</keyword>
<reference evidence="2 3" key="1">
    <citation type="submission" date="2017-06" db="EMBL/GenBank/DDBJ databases">
        <authorList>
            <person name="Kim H.J."/>
            <person name="Triplett B.A."/>
        </authorList>
    </citation>
    <scope>NUCLEOTIDE SEQUENCE [LARGE SCALE GENOMIC DNA]</scope>
    <source>
        <strain evidence="2 3">CGMCC 4.2132</strain>
    </source>
</reference>
<feature type="transmembrane region" description="Helical" evidence="1">
    <location>
        <begin position="20"/>
        <end position="39"/>
    </location>
</feature>
<dbReference type="RefSeq" id="WP_245878688.1">
    <property type="nucleotide sequence ID" value="NZ_FZOD01000043.1"/>
</dbReference>
<sequence>MTILVRSLYLIANFYPEEPMGVGVSIFFLTIGAILRFAIEPDVLGRNVHIDVIGLIFMIVGAIGVVLSLVMAPRRGRVSDDRLLHRENNPPEV</sequence>
<keyword evidence="1" id="KW-0812">Transmembrane</keyword>